<keyword evidence="3 5" id="KW-0324">Glycolysis</keyword>
<evidence type="ECO:0000256" key="1">
    <source>
        <dbReference type="ARBA" id="ARBA00011952"/>
    </source>
</evidence>
<dbReference type="UniPathway" id="UPA00109">
    <property type="reaction ID" value="UER00181"/>
</dbReference>
<evidence type="ECO:0000313" key="6">
    <source>
        <dbReference type="EMBL" id="RZI45640.1"/>
    </source>
</evidence>
<dbReference type="PANTHER" id="PTHR11469">
    <property type="entry name" value="GLUCOSE-6-PHOSPHATE ISOMERASE"/>
    <property type="match status" value="1"/>
</dbReference>
<keyword evidence="4 5" id="KW-0413">Isomerase</keyword>
<dbReference type="InterPro" id="IPR046348">
    <property type="entry name" value="SIS_dom_sf"/>
</dbReference>
<dbReference type="GO" id="GO:0048029">
    <property type="term" value="F:monosaccharide binding"/>
    <property type="evidence" value="ECO:0007669"/>
    <property type="project" value="TreeGrafter"/>
</dbReference>
<dbReference type="AlphaFoldDB" id="A0A4Q7DH54"/>
<name>A0A4Q7DH54_9PROT</name>
<dbReference type="SUPFAM" id="SSF53697">
    <property type="entry name" value="SIS domain"/>
    <property type="match status" value="1"/>
</dbReference>
<accession>A0A4Q7DH54</accession>
<dbReference type="EC" id="5.3.1.9" evidence="1 5"/>
<dbReference type="GO" id="GO:0006094">
    <property type="term" value="P:gluconeogenesis"/>
    <property type="evidence" value="ECO:0007669"/>
    <property type="project" value="UniProtKB-KW"/>
</dbReference>
<evidence type="ECO:0000313" key="7">
    <source>
        <dbReference type="Proteomes" id="UP000293550"/>
    </source>
</evidence>
<dbReference type="GO" id="GO:0097367">
    <property type="term" value="F:carbohydrate derivative binding"/>
    <property type="evidence" value="ECO:0007669"/>
    <property type="project" value="InterPro"/>
</dbReference>
<comment type="pathway">
    <text evidence="5">Carbohydrate degradation; glycolysis; D-glyceraldehyde 3-phosphate and glycerone phosphate from D-glucose: step 2/4.</text>
</comment>
<comment type="caution">
    <text evidence="6">The sequence shown here is derived from an EMBL/GenBank/DDBJ whole genome shotgun (WGS) entry which is preliminary data.</text>
</comment>
<dbReference type="GO" id="GO:0005829">
    <property type="term" value="C:cytosol"/>
    <property type="evidence" value="ECO:0007669"/>
    <property type="project" value="TreeGrafter"/>
</dbReference>
<dbReference type="InterPro" id="IPR035482">
    <property type="entry name" value="SIS_PGI_2"/>
</dbReference>
<dbReference type="InterPro" id="IPR018189">
    <property type="entry name" value="Phosphoglucose_isomerase_CS"/>
</dbReference>
<comment type="catalytic activity">
    <reaction evidence="5">
        <text>alpha-D-glucose 6-phosphate = beta-D-fructose 6-phosphate</text>
        <dbReference type="Rhea" id="RHEA:11816"/>
        <dbReference type="ChEBI" id="CHEBI:57634"/>
        <dbReference type="ChEBI" id="CHEBI:58225"/>
        <dbReference type="EC" id="5.3.1.9"/>
    </reaction>
</comment>
<evidence type="ECO:0000256" key="3">
    <source>
        <dbReference type="ARBA" id="ARBA00023152"/>
    </source>
</evidence>
<organism evidence="6 7">
    <name type="scientific">Candidatus Finniella inopinata</name>
    <dbReference type="NCBI Taxonomy" id="1696036"/>
    <lineage>
        <taxon>Bacteria</taxon>
        <taxon>Pseudomonadati</taxon>
        <taxon>Pseudomonadota</taxon>
        <taxon>Alphaproteobacteria</taxon>
        <taxon>Holosporales</taxon>
        <taxon>Candidatus Paracaedibacteraceae</taxon>
        <taxon>Candidatus Finniella</taxon>
    </lineage>
</organism>
<dbReference type="PROSITE" id="PS51463">
    <property type="entry name" value="P_GLUCOSE_ISOMERASE_3"/>
    <property type="match status" value="1"/>
</dbReference>
<evidence type="ECO:0000256" key="4">
    <source>
        <dbReference type="ARBA" id="ARBA00023235"/>
    </source>
</evidence>
<comment type="similarity">
    <text evidence="5">Belongs to the GPI family.</text>
</comment>
<dbReference type="PRINTS" id="PR00662">
    <property type="entry name" value="G6PISOMERASE"/>
</dbReference>
<keyword evidence="7" id="KW-1185">Reference proteome</keyword>
<keyword evidence="2 5" id="KW-0312">Gluconeogenesis</keyword>
<dbReference type="EMBL" id="SCFB01000007">
    <property type="protein sequence ID" value="RZI45640.1"/>
    <property type="molecule type" value="Genomic_DNA"/>
</dbReference>
<sequence>MNTNPLSQKAQQTLEYLQKLVTTLPLFQRLTDDMTAIQEKADHFRQFQDVLILGTGGSSLGGQAITALQESASPKLHFLDNIDAHTFADVLKTVSPHKTGVIAISKSGNTAETLMQLLTCLKVWDETPLAHHFLIVSEPGQNAIREVASKFSLPTLDHPDDIGGRFSAFTVVGMLPAFIAGIDGQSLRQGALDVLANLKEATVHDSPALVGALTQFSLCQQHVNQSVLFTYCDRLQLLASWYCQLWAESVGKKNAIGLAQGTTPIRAAGATDQHSQLQLYLDGPRDKFFTVLTLAQQHSLDSAQADFFDHPALTTLHNKTMGQLMIAEQMATIDTLKANNCPVRELKLEQLTPRSLGSLMMHFILETLAMAHLLEVNPFDQPAVEQGKKLALDYLSRAGGCAKHGAEVLIEE</sequence>
<dbReference type="GO" id="GO:0006096">
    <property type="term" value="P:glycolytic process"/>
    <property type="evidence" value="ECO:0007669"/>
    <property type="project" value="UniProtKB-UniPathway"/>
</dbReference>
<dbReference type="PANTHER" id="PTHR11469:SF1">
    <property type="entry name" value="GLUCOSE-6-PHOSPHATE ISOMERASE"/>
    <property type="match status" value="1"/>
</dbReference>
<dbReference type="InterPro" id="IPR001672">
    <property type="entry name" value="G6P_Isomerase"/>
</dbReference>
<dbReference type="RefSeq" id="WP_130154223.1">
    <property type="nucleotide sequence ID" value="NZ_SCFB01000007.1"/>
</dbReference>
<reference evidence="6 7" key="1">
    <citation type="submission" date="2018-10" db="EMBL/GenBank/DDBJ databases">
        <title>An updated phylogeny of the Alphaproteobacteria reveals that the parasitic Rickettsiales and Holosporales have independent origins.</title>
        <authorList>
            <person name="Munoz-Gomez S.A."/>
            <person name="Hess S."/>
            <person name="Burger G."/>
            <person name="Lang B.F."/>
            <person name="Susko E."/>
            <person name="Slamovits C.H."/>
            <person name="Roger A.J."/>
        </authorList>
    </citation>
    <scope>NUCLEOTIDE SEQUENCE [LARGE SCALE GENOMIC DNA]</scope>
    <source>
        <strain evidence="6">HOLO01</strain>
    </source>
</reference>
<dbReference type="GO" id="GO:0051156">
    <property type="term" value="P:glucose 6-phosphate metabolic process"/>
    <property type="evidence" value="ECO:0007669"/>
    <property type="project" value="TreeGrafter"/>
</dbReference>
<dbReference type="CDD" id="cd05016">
    <property type="entry name" value="SIS_PGI_2"/>
    <property type="match status" value="1"/>
</dbReference>
<dbReference type="Gene3D" id="3.40.50.10490">
    <property type="entry name" value="Glucose-6-phosphate isomerase like protein, domain 1"/>
    <property type="match status" value="2"/>
</dbReference>
<protein>
    <recommendedName>
        <fullName evidence="1 5">Glucose-6-phosphate isomerase</fullName>
        <ecNumber evidence="1 5">5.3.1.9</ecNumber>
    </recommendedName>
</protein>
<dbReference type="GO" id="GO:0004347">
    <property type="term" value="F:glucose-6-phosphate isomerase activity"/>
    <property type="evidence" value="ECO:0007669"/>
    <property type="project" value="UniProtKB-EC"/>
</dbReference>
<dbReference type="Pfam" id="PF00342">
    <property type="entry name" value="PGI"/>
    <property type="match status" value="1"/>
</dbReference>
<dbReference type="Proteomes" id="UP000293550">
    <property type="component" value="Unassembled WGS sequence"/>
</dbReference>
<evidence type="ECO:0000256" key="2">
    <source>
        <dbReference type="ARBA" id="ARBA00022432"/>
    </source>
</evidence>
<dbReference type="OrthoDB" id="140919at2"/>
<evidence type="ECO:0000256" key="5">
    <source>
        <dbReference type="RuleBase" id="RU000612"/>
    </source>
</evidence>
<proteinExistence type="inferred from homology"/>
<gene>
    <name evidence="6" type="ORF">EQU50_05935</name>
</gene>
<dbReference type="PROSITE" id="PS00174">
    <property type="entry name" value="P_GLUCOSE_ISOMERASE_2"/>
    <property type="match status" value="1"/>
</dbReference>